<accession>A0A926NBZ3</accession>
<evidence type="ECO:0000256" key="3">
    <source>
        <dbReference type="ARBA" id="ARBA00022723"/>
    </source>
</evidence>
<dbReference type="Pfam" id="PF00081">
    <property type="entry name" value="Sod_Fe_N"/>
    <property type="match status" value="1"/>
</dbReference>
<dbReference type="Proteomes" id="UP000661691">
    <property type="component" value="Unassembled WGS sequence"/>
</dbReference>
<comment type="similarity">
    <text evidence="1">Belongs to the iron/manganese superoxide dismutase family.</text>
</comment>
<dbReference type="EMBL" id="JACXAH010000015">
    <property type="protein sequence ID" value="MBD1373000.1"/>
    <property type="molecule type" value="Genomic_DNA"/>
</dbReference>
<evidence type="ECO:0000256" key="1">
    <source>
        <dbReference type="ARBA" id="ARBA00008714"/>
    </source>
</evidence>
<feature type="domain" description="Manganese/iron superoxide dismutase N-terminal" evidence="5">
    <location>
        <begin position="103"/>
        <end position="184"/>
    </location>
</feature>
<dbReference type="Pfam" id="PF02777">
    <property type="entry name" value="Sod_Fe_C"/>
    <property type="match status" value="1"/>
</dbReference>
<dbReference type="GO" id="GO:0046872">
    <property type="term" value="F:metal ion binding"/>
    <property type="evidence" value="ECO:0007669"/>
    <property type="project" value="UniProtKB-KW"/>
</dbReference>
<dbReference type="RefSeq" id="WP_191142261.1">
    <property type="nucleotide sequence ID" value="NZ_JACXAH010000015.1"/>
</dbReference>
<evidence type="ECO:0000256" key="4">
    <source>
        <dbReference type="ARBA" id="ARBA00023002"/>
    </source>
</evidence>
<dbReference type="InterPro" id="IPR019831">
    <property type="entry name" value="Mn/Fe_SOD_N"/>
</dbReference>
<dbReference type="GO" id="GO:0004784">
    <property type="term" value="F:superoxide dismutase activity"/>
    <property type="evidence" value="ECO:0007669"/>
    <property type="project" value="UniProtKB-EC"/>
</dbReference>
<organism evidence="7 8">
    <name type="scientific">Polycladospora coralii</name>
    <dbReference type="NCBI Taxonomy" id="2771432"/>
    <lineage>
        <taxon>Bacteria</taxon>
        <taxon>Bacillati</taxon>
        <taxon>Bacillota</taxon>
        <taxon>Bacilli</taxon>
        <taxon>Bacillales</taxon>
        <taxon>Thermoactinomycetaceae</taxon>
        <taxon>Polycladospora</taxon>
    </lineage>
</organism>
<evidence type="ECO:0000259" key="6">
    <source>
        <dbReference type="Pfam" id="PF02777"/>
    </source>
</evidence>
<keyword evidence="3" id="KW-0479">Metal-binding</keyword>
<keyword evidence="4" id="KW-0560">Oxidoreductase</keyword>
<dbReference type="PANTHER" id="PTHR11404">
    <property type="entry name" value="SUPEROXIDE DISMUTASE 2"/>
    <property type="match status" value="1"/>
</dbReference>
<dbReference type="SUPFAM" id="SSF54719">
    <property type="entry name" value="Fe,Mn superoxide dismutase (SOD), C-terminal domain"/>
    <property type="match status" value="1"/>
</dbReference>
<name>A0A926NBZ3_9BACL</name>
<dbReference type="Gene3D" id="1.10.287.990">
    <property type="entry name" value="Fe,Mn superoxide dismutase (SOD) domain"/>
    <property type="match status" value="1"/>
</dbReference>
<protein>
    <recommendedName>
        <fullName evidence="2">superoxide dismutase</fullName>
        <ecNumber evidence="2">1.15.1.1</ecNumber>
    </recommendedName>
</protein>
<comment type="caution">
    <text evidence="7">The sequence shown here is derived from an EMBL/GenBank/DDBJ whole genome shotgun (WGS) entry which is preliminary data.</text>
</comment>
<dbReference type="Gene3D" id="3.55.40.20">
    <property type="entry name" value="Iron/manganese superoxide dismutase, C-terminal domain"/>
    <property type="match status" value="1"/>
</dbReference>
<dbReference type="InterPro" id="IPR001189">
    <property type="entry name" value="Mn/Fe_SOD"/>
</dbReference>
<evidence type="ECO:0000313" key="7">
    <source>
        <dbReference type="EMBL" id="MBD1373000.1"/>
    </source>
</evidence>
<dbReference type="AlphaFoldDB" id="A0A926NBZ3"/>
<dbReference type="PANTHER" id="PTHR11404:SF6">
    <property type="entry name" value="SUPEROXIDE DISMUTASE [MN], MITOCHONDRIAL"/>
    <property type="match status" value="1"/>
</dbReference>
<evidence type="ECO:0000259" key="5">
    <source>
        <dbReference type="Pfam" id="PF00081"/>
    </source>
</evidence>
<dbReference type="PRINTS" id="PR01703">
    <property type="entry name" value="MNSODISMTASE"/>
</dbReference>
<dbReference type="FunFam" id="3.55.40.20:FF:000004">
    <property type="entry name" value="Superoxide dismutase [Fe]"/>
    <property type="match status" value="1"/>
</dbReference>
<dbReference type="InterPro" id="IPR019832">
    <property type="entry name" value="Mn/Fe_SOD_C"/>
</dbReference>
<dbReference type="InterPro" id="IPR036324">
    <property type="entry name" value="Mn/Fe_SOD_N_sf"/>
</dbReference>
<evidence type="ECO:0000256" key="2">
    <source>
        <dbReference type="ARBA" id="ARBA00012682"/>
    </source>
</evidence>
<feature type="domain" description="Manganese/iron superoxide dismutase C-terminal" evidence="6">
    <location>
        <begin position="195"/>
        <end position="291"/>
    </location>
</feature>
<keyword evidence="8" id="KW-1185">Reference proteome</keyword>
<dbReference type="InterPro" id="IPR036314">
    <property type="entry name" value="SOD_C_sf"/>
</dbReference>
<dbReference type="SUPFAM" id="SSF46609">
    <property type="entry name" value="Fe,Mn superoxide dismutase (SOD), N-terminal domain"/>
    <property type="match status" value="1"/>
</dbReference>
<dbReference type="InterPro" id="IPR050265">
    <property type="entry name" value="Fe/Mn_Superoxide_Dismutase"/>
</dbReference>
<proteinExistence type="inferred from homology"/>
<gene>
    <name evidence="7" type="ORF">IC620_11585</name>
</gene>
<sequence>MNLYPVYLETTHRWKHWLSQCLTHIQLPTLHVACRRLLKQVNELEGQIQKGKLPPPTDAQALQNLYRSLQSLFQWSQSTYTTPVGKKISHHSYAEEPHIPIGKHQLPPLPYPYDALEPYIDEETMRIHHNILHQNYVNGLNKAEVKLQEARLSGDFDLIKHWERELAFNGAGHYLHTLFWEIMSPNGGGEPPAILIKQIENSFGNFEQFKHQFSMAASAVEGGGWAILVWSPRSHRLEILQAEKHQNLSQQDTIPLLALDVWEHAYYLRYRQKRNEYINNWWHIVNWAAVLHRFKTAQQVTWQPY</sequence>
<dbReference type="PROSITE" id="PS00088">
    <property type="entry name" value="SOD_MN"/>
    <property type="match status" value="1"/>
</dbReference>
<dbReference type="FunFam" id="1.10.287.990:FF:000001">
    <property type="entry name" value="Superoxide dismutase"/>
    <property type="match status" value="1"/>
</dbReference>
<dbReference type="EC" id="1.15.1.1" evidence="2"/>
<evidence type="ECO:0000313" key="8">
    <source>
        <dbReference type="Proteomes" id="UP000661691"/>
    </source>
</evidence>
<dbReference type="InterPro" id="IPR019833">
    <property type="entry name" value="Mn/Fe_SOD_BS"/>
</dbReference>
<reference evidence="7" key="1">
    <citation type="submission" date="2020-09" db="EMBL/GenBank/DDBJ databases">
        <title>A novel bacterium of genus Hazenella, isolated from South China Sea.</title>
        <authorList>
            <person name="Huang H."/>
            <person name="Mo K."/>
            <person name="Hu Y."/>
        </authorList>
    </citation>
    <scope>NUCLEOTIDE SEQUENCE</scope>
    <source>
        <strain evidence="7">IB182357</strain>
    </source>
</reference>